<dbReference type="EMBL" id="PZHX01000010">
    <property type="protein sequence ID" value="PTK30835.1"/>
    <property type="molecule type" value="Genomic_DNA"/>
</dbReference>
<name>A0A974QNE0_STAHO</name>
<gene>
    <name evidence="2" type="ORF">BUZ51_06365</name>
</gene>
<dbReference type="InterPro" id="IPR006485">
    <property type="entry name" value="Phage-like_holin"/>
</dbReference>
<organism evidence="2 3">
    <name type="scientific">Staphylococcus hominis</name>
    <dbReference type="NCBI Taxonomy" id="1290"/>
    <lineage>
        <taxon>Bacteria</taxon>
        <taxon>Bacillati</taxon>
        <taxon>Bacillota</taxon>
        <taxon>Bacilli</taxon>
        <taxon>Bacillales</taxon>
        <taxon>Staphylococcaceae</taxon>
        <taxon>Staphylococcus</taxon>
    </lineage>
</organism>
<protein>
    <submittedName>
        <fullName evidence="2">Holin</fullName>
    </submittedName>
</protein>
<dbReference type="AlphaFoldDB" id="A0A974QNE0"/>
<keyword evidence="1" id="KW-1133">Transmembrane helix</keyword>
<reference evidence="2 3" key="1">
    <citation type="journal article" date="2016" name="Front. Microbiol.">
        <title>Comprehensive Phylogenetic Analysis of Bovine Non-aureus Staphylococci Species Based on Whole-Genome Sequencing.</title>
        <authorList>
            <person name="Naushad S."/>
            <person name="Barkema H.W."/>
            <person name="Luby C."/>
            <person name="Condas L.A."/>
            <person name="Nobrega D.B."/>
            <person name="Carson D.A."/>
            <person name="De Buck J."/>
        </authorList>
    </citation>
    <scope>NUCLEOTIDE SEQUENCE [LARGE SCALE GENOMIC DNA]</scope>
    <source>
        <strain evidence="2 3">SNUC 5336</strain>
    </source>
</reference>
<comment type="caution">
    <text evidence="2">The sequence shown here is derived from an EMBL/GenBank/DDBJ whole genome shotgun (WGS) entry which is preliminary data.</text>
</comment>
<keyword evidence="1" id="KW-0812">Transmembrane</keyword>
<accession>A0A974QNE0</accession>
<evidence type="ECO:0000313" key="2">
    <source>
        <dbReference type="EMBL" id="PTK30835.1"/>
    </source>
</evidence>
<dbReference type="Pfam" id="PF04531">
    <property type="entry name" value="Phage_holin_1"/>
    <property type="match status" value="1"/>
</dbReference>
<keyword evidence="1" id="KW-0472">Membrane</keyword>
<evidence type="ECO:0000313" key="3">
    <source>
        <dbReference type="Proteomes" id="UP000241540"/>
    </source>
</evidence>
<dbReference type="Proteomes" id="UP000241540">
    <property type="component" value="Unassembled WGS sequence"/>
</dbReference>
<dbReference type="RefSeq" id="WP_107640208.1">
    <property type="nucleotide sequence ID" value="NZ_PZHX01000010.1"/>
</dbReference>
<evidence type="ECO:0000256" key="1">
    <source>
        <dbReference type="SAM" id="Phobius"/>
    </source>
</evidence>
<proteinExistence type="predicted"/>
<feature type="transmembrane region" description="Helical" evidence="1">
    <location>
        <begin position="49"/>
        <end position="69"/>
    </location>
</feature>
<sequence>MRNFLGINWHVRANNPVAIIQLLVSAIVPVFVALDIDWHTLTTWTKLGYAILEVITNPVAVVAILINIYTSAIDGTTRGASDSLMAKEYKKPNRD</sequence>